<dbReference type="EMBL" id="NPDT01000001">
    <property type="protein sequence ID" value="PJZ67367.1"/>
    <property type="molecule type" value="Genomic_DNA"/>
</dbReference>
<organism evidence="1 2">
    <name type="scientific">Leptospira wolffii</name>
    <dbReference type="NCBI Taxonomy" id="409998"/>
    <lineage>
        <taxon>Bacteria</taxon>
        <taxon>Pseudomonadati</taxon>
        <taxon>Spirochaetota</taxon>
        <taxon>Spirochaetia</taxon>
        <taxon>Leptospirales</taxon>
        <taxon>Leptospiraceae</taxon>
        <taxon>Leptospira</taxon>
    </lineage>
</organism>
<dbReference type="Proteomes" id="UP000231912">
    <property type="component" value="Unassembled WGS sequence"/>
</dbReference>
<proteinExistence type="predicted"/>
<evidence type="ECO:0000313" key="2">
    <source>
        <dbReference type="Proteomes" id="UP000231912"/>
    </source>
</evidence>
<evidence type="ECO:0000313" key="1">
    <source>
        <dbReference type="EMBL" id="PJZ67367.1"/>
    </source>
</evidence>
<accession>A0A2M9ZG88</accession>
<protein>
    <submittedName>
        <fullName evidence="1">Uncharacterized protein</fullName>
    </submittedName>
</protein>
<sequence>MELEFTKWNRLIRAMELGKRIVLHGFVLSGYYSSNLENYLRFCLEFYKRTDILPPTASLLQSLLQKAYSENCRNSYFRERGWNPTEQESLAERDAEFFSSWNFSEPFAVRSRLKEEGFFLRTTIHHNNTGVALEVANRAEITSEAEEELTEYLSRAKNYENVSEYYEDYPFDEEGKEIGIALAFLQFKELGLNPSLLRYDTADGEHIFRVEVPFGTGYKSIREKIADDEEVRPFPFPGEREKEGETLTPWKISVCKLCGRTVDDRIFFATVPEDVSLKFADLPVKNGVCAWCLSSYI</sequence>
<dbReference type="RefSeq" id="WP_100757866.1">
    <property type="nucleotide sequence ID" value="NZ_NPDT01000001.1"/>
</dbReference>
<name>A0A2M9ZG88_9LEPT</name>
<gene>
    <name evidence="1" type="ORF">CH371_04835</name>
</gene>
<comment type="caution">
    <text evidence="1">The sequence shown here is derived from an EMBL/GenBank/DDBJ whole genome shotgun (WGS) entry which is preliminary data.</text>
</comment>
<reference evidence="1 2" key="1">
    <citation type="submission" date="2017-07" db="EMBL/GenBank/DDBJ databases">
        <title>Leptospira spp. isolated from tropical soils.</title>
        <authorList>
            <person name="Thibeaux R."/>
            <person name="Iraola G."/>
            <person name="Ferres I."/>
            <person name="Bierque E."/>
            <person name="Girault D."/>
            <person name="Soupe-Gilbert M.-E."/>
            <person name="Picardeau M."/>
            <person name="Goarant C."/>
        </authorList>
    </citation>
    <scope>NUCLEOTIDE SEQUENCE [LARGE SCALE GENOMIC DNA]</scope>
    <source>
        <strain evidence="1 2">FH2-C-A2</strain>
    </source>
</reference>
<dbReference type="AlphaFoldDB" id="A0A2M9ZG88"/>